<evidence type="ECO:0000256" key="1">
    <source>
        <dbReference type="SAM" id="MobiDB-lite"/>
    </source>
</evidence>
<sequence>MLLRKLCFDLCRQMGSCILAAIVLASLAQSMHVRPQLELETNFPYAYDSTVLQEPSSSKSLDFGALEEALVPHQDQRINSLTQIRTTLDSQEPAEAFGVAFLTQFEKPLNIALERRPPLERSAQPKINASKVPYRSFEPGAHSTNYEHPTGTSENHENGRNKFRKTSDTTRKWPYGLSAQKDEISLMQETFTVPQLVGHVPQQNADYAPGMKRSPQKFDFFPAFPIEKTHPSFEDSLVEDMHPILHPRQKHLDSLLGDFDQINNSNLIKTWKLLILETWKTLDSCWTKVPSSLSEHLSFISSLESAGDTESMNKVLKRREIIAPWISTIRYLAGMKDKVAHGGAVAVSLLNIVDKRLIENNQEGKQKFWTLLFYCQSYMIHSGNNRLIPSNPSDHLIEDTRAVANYLWKIFVNSEWNHDPTIPRFSPTTIIENLIKIYIQKPDPLDKMAESLGILIAERVISQKKLTKYPKVEPGFELLVKKPQPQMLPNHMNHQSFSNDNPLEVFGSNIAAPIPPHLFEIATAGTRPHMHDVNPAETTKYKQDTSFETSSRNPNGFASVTSGLANPSFYPQEISPADMIGSYNLNNIVYHPLRESQGHEHLGMMPQVPAPATKKPIVGGPFHILESEDPQRTTGN</sequence>
<evidence type="ECO:0000313" key="3">
    <source>
        <dbReference type="Proteomes" id="UP000886653"/>
    </source>
</evidence>
<dbReference type="Proteomes" id="UP000886653">
    <property type="component" value="Unassembled WGS sequence"/>
</dbReference>
<gene>
    <name evidence="2" type="ORF">CROQUDRAFT_714606</name>
</gene>
<reference evidence="2" key="1">
    <citation type="submission" date="2013-11" db="EMBL/GenBank/DDBJ databases">
        <title>Genome sequence of the fusiform rust pathogen reveals effectors for host alternation and coevolution with pine.</title>
        <authorList>
            <consortium name="DOE Joint Genome Institute"/>
            <person name="Smith K."/>
            <person name="Pendleton A."/>
            <person name="Kubisiak T."/>
            <person name="Anderson C."/>
            <person name="Salamov A."/>
            <person name="Aerts A."/>
            <person name="Riley R."/>
            <person name="Clum A."/>
            <person name="Lindquist E."/>
            <person name="Ence D."/>
            <person name="Campbell M."/>
            <person name="Kronenberg Z."/>
            <person name="Feau N."/>
            <person name="Dhillon B."/>
            <person name="Hamelin R."/>
            <person name="Burleigh J."/>
            <person name="Smith J."/>
            <person name="Yandell M."/>
            <person name="Nelson C."/>
            <person name="Grigoriev I."/>
            <person name="Davis J."/>
        </authorList>
    </citation>
    <scope>NUCLEOTIDE SEQUENCE</scope>
    <source>
        <strain evidence="2">G11</strain>
    </source>
</reference>
<name>A0A9P6NLV7_9BASI</name>
<feature type="compositionally biased region" description="Polar residues" evidence="1">
    <location>
        <begin position="142"/>
        <end position="153"/>
    </location>
</feature>
<dbReference type="AlphaFoldDB" id="A0A9P6NLV7"/>
<feature type="region of interest" description="Disordered" evidence="1">
    <location>
        <begin position="134"/>
        <end position="169"/>
    </location>
</feature>
<organism evidence="2 3">
    <name type="scientific">Cronartium quercuum f. sp. fusiforme G11</name>
    <dbReference type="NCBI Taxonomy" id="708437"/>
    <lineage>
        <taxon>Eukaryota</taxon>
        <taxon>Fungi</taxon>
        <taxon>Dikarya</taxon>
        <taxon>Basidiomycota</taxon>
        <taxon>Pucciniomycotina</taxon>
        <taxon>Pucciniomycetes</taxon>
        <taxon>Pucciniales</taxon>
        <taxon>Coleosporiaceae</taxon>
        <taxon>Cronartium</taxon>
    </lineage>
</organism>
<accession>A0A9P6NLV7</accession>
<evidence type="ECO:0000313" key="2">
    <source>
        <dbReference type="EMBL" id="KAG0148349.1"/>
    </source>
</evidence>
<keyword evidence="3" id="KW-1185">Reference proteome</keyword>
<feature type="compositionally biased region" description="Basic and acidic residues" evidence="1">
    <location>
        <begin position="154"/>
        <end position="169"/>
    </location>
</feature>
<proteinExistence type="predicted"/>
<comment type="caution">
    <text evidence="2">The sequence shown here is derived from an EMBL/GenBank/DDBJ whole genome shotgun (WGS) entry which is preliminary data.</text>
</comment>
<dbReference type="EMBL" id="MU167238">
    <property type="protein sequence ID" value="KAG0148349.1"/>
    <property type="molecule type" value="Genomic_DNA"/>
</dbReference>
<protein>
    <submittedName>
        <fullName evidence="2">Uncharacterized protein</fullName>
    </submittedName>
</protein>